<keyword evidence="1" id="KW-0732">Signal</keyword>
<name>A0A4U9WPS4_SERFO</name>
<proteinExistence type="predicted"/>
<dbReference type="PANTHER" id="PTHR35037">
    <property type="entry name" value="C-TERMINAL REGION OF AIDA-LIKE PROTEIN"/>
    <property type="match status" value="1"/>
</dbReference>
<dbReference type="SUPFAM" id="SSF103515">
    <property type="entry name" value="Autotransporter"/>
    <property type="match status" value="1"/>
</dbReference>
<evidence type="ECO:0000259" key="2">
    <source>
        <dbReference type="PROSITE" id="PS51208"/>
    </source>
</evidence>
<accession>A0A4U9WPS4</accession>
<dbReference type="InterPro" id="IPR005546">
    <property type="entry name" value="Autotransporte_beta"/>
</dbReference>
<feature type="chain" id="PRO_5020620732" evidence="1">
    <location>
        <begin position="23"/>
        <end position="329"/>
    </location>
</feature>
<evidence type="ECO:0000313" key="3">
    <source>
        <dbReference type="EMBL" id="VTR61840.1"/>
    </source>
</evidence>
<dbReference type="InterPro" id="IPR051551">
    <property type="entry name" value="Autotransporter_adhesion"/>
</dbReference>
<dbReference type="SMART" id="SM00869">
    <property type="entry name" value="Autotransporter"/>
    <property type="match status" value="1"/>
</dbReference>
<dbReference type="AlphaFoldDB" id="A0A4U9WPS4"/>
<dbReference type="GO" id="GO:0019867">
    <property type="term" value="C:outer membrane"/>
    <property type="evidence" value="ECO:0007669"/>
    <property type="project" value="InterPro"/>
</dbReference>
<dbReference type="InterPro" id="IPR006315">
    <property type="entry name" value="OM_autotransptr_brl_dom"/>
</dbReference>
<reference evidence="3" key="1">
    <citation type="submission" date="2019-05" db="EMBL/GenBank/DDBJ databases">
        <authorList>
            <consortium name="Pathogen Informatics"/>
        </authorList>
    </citation>
    <scope>NUCLEOTIDE SEQUENCE [LARGE SCALE GENOMIC DNA]</scope>
    <source>
        <strain evidence="3">NCTC12965</strain>
    </source>
</reference>
<dbReference type="NCBIfam" id="TIGR01414">
    <property type="entry name" value="autotrans_barl"/>
    <property type="match status" value="1"/>
</dbReference>
<gene>
    <name evidence="3" type="primary">icsA</name>
    <name evidence="3" type="ORF">NCTC12965_08955</name>
</gene>
<dbReference type="Gene3D" id="2.40.128.130">
    <property type="entry name" value="Autotransporter beta-domain"/>
    <property type="match status" value="1"/>
</dbReference>
<sequence length="329" mass="36654">MAINRKTLIVAGIYLATSPAIASTETLIDYSSRPDAGVYLGNQVAASTLFSHTLHQRKTAPGDSQFWMRVSGYHSKDLSAGDNGLPVDMDRQVFMLGGDLLALDNNKEEWTAGLMTGYGHAKSSANNATLSSEGKVDGYSIGAYSTWYQDKKKHSGAYVDTWLQYAWFNNSVTYAQGKQNYDSTDFSASLETGYALQPFSALELIIEPQLQIIYNRFDADNYQDPAGVYIHQADAPNFTSRVGIRWYSDQDDYTTAYLATNWWHNSGKNTVNFNDTRVESNSLDDLFEVKLGLHSPSTYNMQLWFEGGITMGANSYQDYGGTLGVSYRW</sequence>
<dbReference type="EMBL" id="CABEEZ010000170">
    <property type="protein sequence ID" value="VTR61840.1"/>
    <property type="molecule type" value="Genomic_DNA"/>
</dbReference>
<evidence type="ECO:0000256" key="1">
    <source>
        <dbReference type="SAM" id="SignalP"/>
    </source>
</evidence>
<organism evidence="3">
    <name type="scientific">Serratia fonticola</name>
    <dbReference type="NCBI Taxonomy" id="47917"/>
    <lineage>
        <taxon>Bacteria</taxon>
        <taxon>Pseudomonadati</taxon>
        <taxon>Pseudomonadota</taxon>
        <taxon>Gammaproteobacteria</taxon>
        <taxon>Enterobacterales</taxon>
        <taxon>Yersiniaceae</taxon>
        <taxon>Serratia</taxon>
    </lineage>
</organism>
<dbReference type="PROSITE" id="PS51208">
    <property type="entry name" value="AUTOTRANSPORTER"/>
    <property type="match status" value="1"/>
</dbReference>
<protein>
    <submittedName>
        <fullName evidence="3">Outer membrane protein IcsA autotransporter</fullName>
    </submittedName>
</protein>
<feature type="signal peptide" evidence="1">
    <location>
        <begin position="1"/>
        <end position="22"/>
    </location>
</feature>
<dbReference type="InterPro" id="IPR036709">
    <property type="entry name" value="Autotransporte_beta_dom_sf"/>
</dbReference>
<dbReference type="Pfam" id="PF03797">
    <property type="entry name" value="Autotransporter"/>
    <property type="match status" value="1"/>
</dbReference>
<dbReference type="PANTHER" id="PTHR35037:SF3">
    <property type="entry name" value="C-TERMINAL REGION OF AIDA-LIKE PROTEIN"/>
    <property type="match status" value="1"/>
</dbReference>
<feature type="domain" description="Autotransporter" evidence="2">
    <location>
        <begin position="59"/>
        <end position="329"/>
    </location>
</feature>